<sequence>RTTILYRYQYLFRVPIKYFKTMQLSRWVLFSDRWYYTIVANIWSKTCFLYELVSYTCDGRFSRWHGNY</sequence>
<organism evidence="1">
    <name type="scientific">Pararge aegeria</name>
    <name type="common">speckled wood butterfly</name>
    <dbReference type="NCBI Taxonomy" id="116150"/>
    <lineage>
        <taxon>Eukaryota</taxon>
        <taxon>Metazoa</taxon>
        <taxon>Ecdysozoa</taxon>
        <taxon>Arthropoda</taxon>
        <taxon>Hexapoda</taxon>
        <taxon>Insecta</taxon>
        <taxon>Pterygota</taxon>
        <taxon>Neoptera</taxon>
        <taxon>Endopterygota</taxon>
        <taxon>Lepidoptera</taxon>
        <taxon>Glossata</taxon>
        <taxon>Ditrysia</taxon>
        <taxon>Papilionoidea</taxon>
        <taxon>Nymphalidae</taxon>
        <taxon>Satyrinae</taxon>
        <taxon>Satyrini</taxon>
        <taxon>Parargina</taxon>
        <taxon>Pararge</taxon>
    </lineage>
</organism>
<protein>
    <submittedName>
        <fullName evidence="1">Uncharacterized protein</fullName>
    </submittedName>
</protein>
<accession>S4P0F3</accession>
<name>S4P0F3_9NEOP</name>
<dbReference type="EMBL" id="GAIX01012975">
    <property type="protein sequence ID" value="JAA79585.1"/>
    <property type="molecule type" value="Transcribed_RNA"/>
</dbReference>
<feature type="non-terminal residue" evidence="1">
    <location>
        <position position="1"/>
    </location>
</feature>
<proteinExistence type="predicted"/>
<reference evidence="1" key="1">
    <citation type="journal article" date="2013" name="BMC Genomics">
        <title>Unscrambling butterfly oogenesis.</title>
        <authorList>
            <person name="Carter J.M."/>
            <person name="Baker S.C."/>
            <person name="Pink R."/>
            <person name="Carter D.R."/>
            <person name="Collins A."/>
            <person name="Tomlin J."/>
            <person name="Gibbs M."/>
            <person name="Breuker C.J."/>
        </authorList>
    </citation>
    <scope>NUCLEOTIDE SEQUENCE</scope>
    <source>
        <tissue evidence="1">Ovary</tissue>
    </source>
</reference>
<reference evidence="1" key="2">
    <citation type="submission" date="2013-05" db="EMBL/GenBank/DDBJ databases">
        <authorList>
            <person name="Carter J.-M."/>
            <person name="Baker S.C."/>
            <person name="Pink R."/>
            <person name="Carter D.R.F."/>
            <person name="Collins A."/>
            <person name="Tomlin J."/>
            <person name="Gibbs M."/>
            <person name="Breuker C.J."/>
        </authorList>
    </citation>
    <scope>NUCLEOTIDE SEQUENCE</scope>
    <source>
        <tissue evidence="1">Ovary</tissue>
    </source>
</reference>
<evidence type="ECO:0000313" key="1">
    <source>
        <dbReference type="EMBL" id="JAA79585.1"/>
    </source>
</evidence>
<dbReference type="AlphaFoldDB" id="S4P0F3"/>